<dbReference type="InterPro" id="IPR039100">
    <property type="entry name" value="Sdo1/SBDS-like"/>
</dbReference>
<evidence type="ECO:0000256" key="8">
    <source>
        <dbReference type="ARBA" id="ARBA00071414"/>
    </source>
</evidence>
<dbReference type="InParanoid" id="C4R0K7"/>
<dbReference type="InterPro" id="IPR018023">
    <property type="entry name" value="Ribosome_mat_SBDS_CS"/>
</dbReference>
<dbReference type="eggNOG" id="KOG2917">
    <property type="taxonomic scope" value="Eukaryota"/>
</dbReference>
<dbReference type="FunCoup" id="C4R0K7">
    <property type="interactions" value="1030"/>
</dbReference>
<dbReference type="SUPFAM" id="SSF109728">
    <property type="entry name" value="Hypothetical protein AF0491, middle domain"/>
    <property type="match status" value="1"/>
</dbReference>
<evidence type="ECO:0000259" key="10">
    <source>
        <dbReference type="Pfam" id="PF09377"/>
    </source>
</evidence>
<comment type="subcellular location">
    <subcellularLocation>
        <location evidence="2">Cytoplasm</location>
    </subcellularLocation>
    <subcellularLocation>
        <location evidence="1">Nucleus</location>
    </subcellularLocation>
</comment>
<keyword evidence="13" id="KW-1185">Reference proteome</keyword>
<dbReference type="GO" id="GO:0005634">
    <property type="term" value="C:nucleus"/>
    <property type="evidence" value="ECO:0007669"/>
    <property type="project" value="UniProtKB-SubCell"/>
</dbReference>
<keyword evidence="4" id="KW-0963">Cytoplasm</keyword>
<dbReference type="EMBL" id="FN392320">
    <property type="protein sequence ID" value="CAY69031.1"/>
    <property type="molecule type" value="Genomic_DNA"/>
</dbReference>
<dbReference type="Proteomes" id="UP000000314">
    <property type="component" value="Chromosome 2"/>
</dbReference>
<dbReference type="InterPro" id="IPR018978">
    <property type="entry name" value="SDO1/SBDS_central"/>
</dbReference>
<dbReference type="AlphaFoldDB" id="C4R0K7"/>
<comment type="similarity">
    <text evidence="3">Belongs to the SDO1/SBDS family.</text>
</comment>
<dbReference type="GeneID" id="8198878"/>
<reference evidence="12 13" key="1">
    <citation type="journal article" date="2009" name="Nat. Biotechnol.">
        <title>Genome sequence of the recombinant protein production host Pichia pastoris.</title>
        <authorList>
            <person name="De Schutter K."/>
            <person name="Lin Y.C."/>
            <person name="Tiels P."/>
            <person name="Van Hecke A."/>
            <person name="Glinka S."/>
            <person name="Weber-Lehmann J."/>
            <person name="Rouze P."/>
            <person name="Van de Peer Y."/>
            <person name="Callewaert N."/>
        </authorList>
    </citation>
    <scope>NUCLEOTIDE SEQUENCE [LARGE SCALE GENOMIC DNA]</scope>
    <source>
        <strain evidence="13">GS115 / ATCC 20864</strain>
    </source>
</reference>
<evidence type="ECO:0000313" key="13">
    <source>
        <dbReference type="Proteomes" id="UP000000314"/>
    </source>
</evidence>
<gene>
    <name evidence="12" type="ordered locus">PAS_chr2-1_0410</name>
</gene>
<dbReference type="Gene3D" id="3.30.70.240">
    <property type="match status" value="1"/>
</dbReference>
<dbReference type="InterPro" id="IPR002140">
    <property type="entry name" value="Sdo1/SBDS"/>
</dbReference>
<dbReference type="InterPro" id="IPR037188">
    <property type="entry name" value="Sdo1/SBDS_central_sf"/>
</dbReference>
<evidence type="ECO:0000313" key="12">
    <source>
        <dbReference type="EMBL" id="CAY69031.1"/>
    </source>
</evidence>
<dbReference type="PROSITE" id="PS01267">
    <property type="entry name" value="UPF0023"/>
    <property type="match status" value="1"/>
</dbReference>
<dbReference type="GO" id="GO:0005737">
    <property type="term" value="C:cytoplasm"/>
    <property type="evidence" value="ECO:0007669"/>
    <property type="project" value="UniProtKB-SubCell"/>
</dbReference>
<keyword evidence="5" id="KW-0690">Ribosome biogenesis</keyword>
<dbReference type="FunFam" id="3.30.1250.10:FF:000001">
    <property type="entry name" value="SBDS, ribosome maturation factor"/>
    <property type="match status" value="1"/>
</dbReference>
<dbReference type="InterPro" id="IPR019783">
    <property type="entry name" value="SDO1/SBDS_N"/>
</dbReference>
<feature type="domain" description="Ribosome maturation protein SDO1/SBDS C-terminal" evidence="11">
    <location>
        <begin position="221"/>
        <end position="274"/>
    </location>
</feature>
<evidence type="ECO:0000256" key="3">
    <source>
        <dbReference type="ARBA" id="ARBA00007433"/>
    </source>
</evidence>
<dbReference type="Gene3D" id="1.10.10.900">
    <property type="entry name" value="SBDS protein C-terminal domain, subdomain 1"/>
    <property type="match status" value="1"/>
</dbReference>
<dbReference type="SMR" id="C4R0K7"/>
<evidence type="ECO:0000256" key="6">
    <source>
        <dbReference type="ARBA" id="ARBA00023242"/>
    </source>
</evidence>
<dbReference type="PANTHER" id="PTHR10927:SF1">
    <property type="entry name" value="RIBOSOME MATURATION PROTEIN SBDS"/>
    <property type="match status" value="1"/>
</dbReference>
<dbReference type="Gene3D" id="3.30.1250.10">
    <property type="entry name" value="Ribosome maturation protein SBDS, N-terminal domain"/>
    <property type="match status" value="1"/>
</dbReference>
<evidence type="ECO:0000259" key="11">
    <source>
        <dbReference type="Pfam" id="PF20268"/>
    </source>
</evidence>
<evidence type="ECO:0000256" key="7">
    <source>
        <dbReference type="ARBA" id="ARBA00049708"/>
    </source>
</evidence>
<dbReference type="NCBIfam" id="TIGR00291">
    <property type="entry name" value="RNA_SBDS"/>
    <property type="match status" value="1"/>
</dbReference>
<dbReference type="OMA" id="AVNPQMD"/>
<dbReference type="Pfam" id="PF01172">
    <property type="entry name" value="SBDS_N"/>
    <property type="match status" value="1"/>
</dbReference>
<evidence type="ECO:0000256" key="1">
    <source>
        <dbReference type="ARBA" id="ARBA00004123"/>
    </source>
</evidence>
<dbReference type="InterPro" id="IPR036786">
    <property type="entry name" value="Ribosome_mat_SBDS_N_sf"/>
</dbReference>
<dbReference type="OrthoDB" id="10253092at2759"/>
<dbReference type="RefSeq" id="XP_002491311.1">
    <property type="nucleotide sequence ID" value="XM_002491266.1"/>
</dbReference>
<dbReference type="PANTHER" id="PTHR10927">
    <property type="entry name" value="RIBOSOME MATURATION PROTEIN SBDS"/>
    <property type="match status" value="1"/>
</dbReference>
<dbReference type="STRING" id="644223.C4R0K7"/>
<feature type="domain" description="Ribosome maturation protein SDO1/SBDS N-terminal" evidence="9">
    <location>
        <begin position="61"/>
        <end position="148"/>
    </location>
</feature>
<evidence type="ECO:0000256" key="5">
    <source>
        <dbReference type="ARBA" id="ARBA00022517"/>
    </source>
</evidence>
<evidence type="ECO:0000259" key="9">
    <source>
        <dbReference type="Pfam" id="PF01172"/>
    </source>
</evidence>
<evidence type="ECO:0000256" key="4">
    <source>
        <dbReference type="ARBA" id="ARBA00022490"/>
    </source>
</evidence>
<dbReference type="SUPFAM" id="SSF89895">
    <property type="entry name" value="FYSH domain"/>
    <property type="match status" value="1"/>
</dbReference>
<feature type="domain" description="Ribosome maturation protein SDO1/SBDS central" evidence="10">
    <location>
        <begin position="157"/>
        <end position="219"/>
    </location>
</feature>
<dbReference type="HOGENOM" id="CLU_043216_1_0_1"/>
<dbReference type="InterPro" id="IPR046928">
    <property type="entry name" value="SDO1/SBDS_C"/>
</dbReference>
<evidence type="ECO:0000256" key="2">
    <source>
        <dbReference type="ARBA" id="ARBA00004496"/>
    </source>
</evidence>
<proteinExistence type="inferred from homology"/>
<organism evidence="12 13">
    <name type="scientific">Komagataella phaffii (strain GS115 / ATCC 20864)</name>
    <name type="common">Yeast</name>
    <name type="synonym">Pichia pastoris</name>
    <dbReference type="NCBI Taxonomy" id="644223"/>
    <lineage>
        <taxon>Eukaryota</taxon>
        <taxon>Fungi</taxon>
        <taxon>Dikarya</taxon>
        <taxon>Ascomycota</taxon>
        <taxon>Saccharomycotina</taxon>
        <taxon>Pichiomycetes</taxon>
        <taxon>Pichiales</taxon>
        <taxon>Pichiaceae</taxon>
        <taxon>Komagataella</taxon>
    </lineage>
</organism>
<dbReference type="GO" id="GO:0042256">
    <property type="term" value="P:cytosolic ribosome assembly"/>
    <property type="evidence" value="ECO:0007669"/>
    <property type="project" value="InterPro"/>
</dbReference>
<keyword evidence="6" id="KW-0539">Nucleus</keyword>
<dbReference type="Pfam" id="PF20268">
    <property type="entry name" value="SBDS_C"/>
    <property type="match status" value="1"/>
</dbReference>
<sequence>MESGLNVWPADSPPCFILPRLSRDQVHTPFKKKNPVSSFCSSQTLPKMPINQPMSQIKLTNVSLVRMRKNKKRFEIACYQNKIQDWRSGAEKDIDEVLQIPQVFVNVSKGQVAPHDDLKKCFGTTDTDTIIKEILNKGEIQLSEKERQANSSKYTAEVLQLVSAKCINPKTMKRYPTTMIHKALNELKFNLTSTKPAKSHALDAIRLLVSKQLIPIARAKMKVKIVMNSKDAKASKDKLHSLITEIESENWSSEWEAFAYIDPSNYRELFNMAKVELLEMAAINESSGTL</sequence>
<name>C4R0K7_KOMPG</name>
<dbReference type="KEGG" id="ppa:PAS_chr2-1_0410"/>
<accession>C4R0K7</accession>
<protein>
    <recommendedName>
        <fullName evidence="8">Ribosome maturation protein SDO1</fullName>
    </recommendedName>
</protein>
<comment type="subunit">
    <text evidence="7">Associates with the 60S ribosomal subunit.</text>
</comment>
<dbReference type="Pfam" id="PF09377">
    <property type="entry name" value="SBDS_domain_II"/>
    <property type="match status" value="1"/>
</dbReference>